<keyword evidence="1" id="KW-0175">Coiled coil</keyword>
<keyword evidence="3" id="KW-0812">Transmembrane</keyword>
<sequence length="202" mass="22250">MGRTEEAPRLGPSQRLPPSSSPIGRARPIQQTAPSAAQKARDAEKLTTEFHDSNVIRRRQYIVWAVGAAVFTVACTFLGARLKEFKQESDHMKEIETAARELSSGSTVLEELNSQAVPTTAIQQEQDTKQNTTQAVGGRAAAAQSRSSPYSLEVAKQIALLEDRKALLNRQKITLEAKIQTLRERQARKAQMDARRPTQGDG</sequence>
<keyword evidence="3" id="KW-0472">Membrane</keyword>
<accession>A0AAN8IMJ1</accession>
<evidence type="ECO:0000256" key="3">
    <source>
        <dbReference type="SAM" id="Phobius"/>
    </source>
</evidence>
<gene>
    <name evidence="4" type="ORF">OHC33_005810</name>
</gene>
<proteinExistence type="predicted"/>
<feature type="transmembrane region" description="Helical" evidence="3">
    <location>
        <begin position="61"/>
        <end position="82"/>
    </location>
</feature>
<dbReference type="Proteomes" id="UP001316803">
    <property type="component" value="Unassembled WGS sequence"/>
</dbReference>
<feature type="coiled-coil region" evidence="1">
    <location>
        <begin position="158"/>
        <end position="185"/>
    </location>
</feature>
<keyword evidence="5" id="KW-1185">Reference proteome</keyword>
<dbReference type="AlphaFoldDB" id="A0AAN8IMJ1"/>
<protein>
    <submittedName>
        <fullName evidence="4">Uncharacterized protein</fullName>
    </submittedName>
</protein>
<organism evidence="4 5">
    <name type="scientific">Knufia fluminis</name>
    <dbReference type="NCBI Taxonomy" id="191047"/>
    <lineage>
        <taxon>Eukaryota</taxon>
        <taxon>Fungi</taxon>
        <taxon>Dikarya</taxon>
        <taxon>Ascomycota</taxon>
        <taxon>Pezizomycotina</taxon>
        <taxon>Eurotiomycetes</taxon>
        <taxon>Chaetothyriomycetidae</taxon>
        <taxon>Chaetothyriales</taxon>
        <taxon>Trichomeriaceae</taxon>
        <taxon>Knufia</taxon>
    </lineage>
</organism>
<evidence type="ECO:0000313" key="4">
    <source>
        <dbReference type="EMBL" id="KAK5953242.1"/>
    </source>
</evidence>
<name>A0AAN8IMJ1_9EURO</name>
<reference evidence="4 5" key="1">
    <citation type="submission" date="2022-12" db="EMBL/GenBank/DDBJ databases">
        <title>Genomic features and morphological characterization of a novel Knufia sp. strain isolated from spacecraft assembly facility.</title>
        <authorList>
            <person name="Teixeira M."/>
            <person name="Chander A.M."/>
            <person name="Stajich J.E."/>
            <person name="Venkateswaran K."/>
        </authorList>
    </citation>
    <scope>NUCLEOTIDE SEQUENCE [LARGE SCALE GENOMIC DNA]</scope>
    <source>
        <strain evidence="4 5">FJI-L2-BK-P2</strain>
    </source>
</reference>
<feature type="region of interest" description="Disordered" evidence="2">
    <location>
        <begin position="1"/>
        <end position="45"/>
    </location>
</feature>
<comment type="caution">
    <text evidence="4">The sequence shown here is derived from an EMBL/GenBank/DDBJ whole genome shotgun (WGS) entry which is preliminary data.</text>
</comment>
<evidence type="ECO:0000313" key="5">
    <source>
        <dbReference type="Proteomes" id="UP001316803"/>
    </source>
</evidence>
<dbReference type="EMBL" id="JAKLMC020000012">
    <property type="protein sequence ID" value="KAK5953242.1"/>
    <property type="molecule type" value="Genomic_DNA"/>
</dbReference>
<evidence type="ECO:0000256" key="1">
    <source>
        <dbReference type="SAM" id="Coils"/>
    </source>
</evidence>
<evidence type="ECO:0000256" key="2">
    <source>
        <dbReference type="SAM" id="MobiDB-lite"/>
    </source>
</evidence>
<keyword evidence="3" id="KW-1133">Transmembrane helix</keyword>